<dbReference type="eggNOG" id="ENOG5031UQP">
    <property type="taxonomic scope" value="Bacteria"/>
</dbReference>
<proteinExistence type="predicted"/>
<dbReference type="GO" id="GO:0031267">
    <property type="term" value="F:small GTPase binding"/>
    <property type="evidence" value="ECO:0007669"/>
    <property type="project" value="TreeGrafter"/>
</dbReference>
<dbReference type="GO" id="GO:0005829">
    <property type="term" value="C:cytosol"/>
    <property type="evidence" value="ECO:0007669"/>
    <property type="project" value="TreeGrafter"/>
</dbReference>
<reference evidence="5 6" key="1">
    <citation type="submission" date="2015-11" db="EMBL/GenBank/DDBJ databases">
        <title>Genomic analysis of 38 Legionella species identifies large and diverse effector repertoires.</title>
        <authorList>
            <person name="Burstein D."/>
            <person name="Amaro F."/>
            <person name="Zusman T."/>
            <person name="Lifshitz Z."/>
            <person name="Cohen O."/>
            <person name="Gilbert J.A."/>
            <person name="Pupko T."/>
            <person name="Shuman H.A."/>
            <person name="Segal G."/>
        </authorList>
    </citation>
    <scope>NUCLEOTIDE SEQUENCE [LARGE SCALE GENOMIC DNA]</scope>
    <source>
        <strain evidence="5 6">ATCC 49655</strain>
    </source>
</reference>
<dbReference type="Proteomes" id="UP000054600">
    <property type="component" value="Unassembled WGS sequence"/>
</dbReference>
<organism evidence="5 6">
    <name type="scientific">Legionella shakespearei DSM 23087</name>
    <dbReference type="NCBI Taxonomy" id="1122169"/>
    <lineage>
        <taxon>Bacteria</taxon>
        <taxon>Pseudomonadati</taxon>
        <taxon>Pseudomonadota</taxon>
        <taxon>Gammaproteobacteria</taxon>
        <taxon>Legionellales</taxon>
        <taxon>Legionellaceae</taxon>
        <taxon>Legionella</taxon>
    </lineage>
</organism>
<dbReference type="SUPFAM" id="SSF52047">
    <property type="entry name" value="RNI-like"/>
    <property type="match status" value="1"/>
</dbReference>
<dbReference type="GO" id="GO:0006913">
    <property type="term" value="P:nucleocytoplasmic transport"/>
    <property type="evidence" value="ECO:0007669"/>
    <property type="project" value="TreeGrafter"/>
</dbReference>
<evidence type="ECO:0000256" key="3">
    <source>
        <dbReference type="ARBA" id="ARBA00022737"/>
    </source>
</evidence>
<keyword evidence="6" id="KW-1185">Reference proteome</keyword>
<dbReference type="Gene3D" id="3.80.10.10">
    <property type="entry name" value="Ribonuclease Inhibitor"/>
    <property type="match status" value="1"/>
</dbReference>
<evidence type="ECO:0000313" key="6">
    <source>
        <dbReference type="Proteomes" id="UP000054600"/>
    </source>
</evidence>
<dbReference type="InterPro" id="IPR027038">
    <property type="entry name" value="RanGap"/>
</dbReference>
<dbReference type="PATRIC" id="fig|1122169.6.peg.1132"/>
<keyword evidence="2" id="KW-0433">Leucine-rich repeat</keyword>
<keyword evidence="3" id="KW-0677">Repeat</keyword>
<name>A0A0W0Z1D7_9GAMM</name>
<feature type="compositionally biased region" description="Polar residues" evidence="4">
    <location>
        <begin position="488"/>
        <end position="499"/>
    </location>
</feature>
<keyword evidence="1" id="KW-0343">GTPase activation</keyword>
<dbReference type="AlphaFoldDB" id="A0A0W0Z1D7"/>
<sequence length="499" mass="56621">MRTITYDRCLQATKNGVFRFAELSTGSLTYDDLLFVADYLRRTDVNAIDVSMVITKENVLGLQALSQVISQKEHLTHLTFRAFHTELHLERSENILESIINYFSNKSVKKFNKLIYEAMLTMVDNKPHLQGLNIDLMPVETPLDKKKVYKFAKCIQNYPLSSLSLNFMVAENAKLPLLKKGANQTLTHLKLQRMAFGRDVFNVLQQTNALQSLVIEDMKFQEKDFQKIDTLLKRNKKLERLTLSQTNLGQIDCSPLFDSLKECTALRKLTLAENNLSFLNSTELCNYLAAAPNLAELDLHGNAYMAPDAIRIAHSLAGSTQISRLIVDGNYIEDDGLRAIIDMVHAKKQFSALSISHTFRYQPSDETIEHLCALFRDPECQLKEFSLLQKLPPSQLKKVCDAILDNKSLTQANIKYNFDSISDIIYKIKIQSHLDGLDPLEFDPAFLDMDDELEKPSEANQQTVSVKNLADTFFSSPKETSPEEEGELTSQNMSCQNTP</sequence>
<evidence type="ECO:0000256" key="2">
    <source>
        <dbReference type="ARBA" id="ARBA00022614"/>
    </source>
</evidence>
<dbReference type="EMBL" id="LNYW01000032">
    <property type="protein sequence ID" value="KTD62627.1"/>
    <property type="molecule type" value="Genomic_DNA"/>
</dbReference>
<evidence type="ECO:0000313" key="5">
    <source>
        <dbReference type="EMBL" id="KTD62627.1"/>
    </source>
</evidence>
<dbReference type="PANTHER" id="PTHR24113">
    <property type="entry name" value="RAN GTPASE-ACTIVATING PROTEIN 1"/>
    <property type="match status" value="1"/>
</dbReference>
<feature type="region of interest" description="Disordered" evidence="4">
    <location>
        <begin position="472"/>
        <end position="499"/>
    </location>
</feature>
<comment type="caution">
    <text evidence="5">The sequence shown here is derived from an EMBL/GenBank/DDBJ whole genome shotgun (WGS) entry which is preliminary data.</text>
</comment>
<protein>
    <submittedName>
        <fullName evidence="5">Substrate of the Dot/Icm secretion system</fullName>
    </submittedName>
</protein>
<dbReference type="GO" id="GO:0048471">
    <property type="term" value="C:perinuclear region of cytoplasm"/>
    <property type="evidence" value="ECO:0007669"/>
    <property type="project" value="TreeGrafter"/>
</dbReference>
<dbReference type="STRING" id="1122169.Lsha_0980"/>
<dbReference type="PANTHER" id="PTHR24113:SF12">
    <property type="entry name" value="RAN GTPASE-ACTIVATING PROTEIN 1"/>
    <property type="match status" value="1"/>
</dbReference>
<evidence type="ECO:0000256" key="4">
    <source>
        <dbReference type="SAM" id="MobiDB-lite"/>
    </source>
</evidence>
<accession>A0A0W0Z1D7</accession>
<gene>
    <name evidence="5" type="ORF">Lsha_0980</name>
</gene>
<dbReference type="InterPro" id="IPR032675">
    <property type="entry name" value="LRR_dom_sf"/>
</dbReference>
<evidence type="ECO:0000256" key="1">
    <source>
        <dbReference type="ARBA" id="ARBA00022468"/>
    </source>
</evidence>
<dbReference type="GO" id="GO:0005096">
    <property type="term" value="F:GTPase activator activity"/>
    <property type="evidence" value="ECO:0007669"/>
    <property type="project" value="UniProtKB-KW"/>
</dbReference>